<accession>A0ABZ2SSH7</accession>
<evidence type="ECO:0008006" key="4">
    <source>
        <dbReference type="Google" id="ProtNLM"/>
    </source>
</evidence>
<evidence type="ECO:0000313" key="2">
    <source>
        <dbReference type="EMBL" id="WYJ77990.1"/>
    </source>
</evidence>
<dbReference type="Pfam" id="PF11151">
    <property type="entry name" value="DUF2929"/>
    <property type="match status" value="1"/>
</dbReference>
<name>A0ABZ2SSH7_9ENTE</name>
<dbReference type="Proteomes" id="UP000664701">
    <property type="component" value="Chromosome"/>
</dbReference>
<gene>
    <name evidence="2" type="ORF">DOK78_002645</name>
</gene>
<keyword evidence="1" id="KW-0472">Membrane</keyword>
<keyword evidence="1" id="KW-0812">Transmembrane</keyword>
<reference evidence="2 3" key="1">
    <citation type="submission" date="2021-03" db="EMBL/GenBank/DDBJ databases">
        <authorList>
            <person name="Gilmore M.S."/>
            <person name="Schwartzman J."/>
            <person name="Van Tyne D."/>
            <person name="Martin M."/>
            <person name="Earl A.M."/>
            <person name="Manson A.L."/>
            <person name="Straub T."/>
            <person name="Salamzade R."/>
            <person name="Saavedra J."/>
            <person name="Lebreton F."/>
            <person name="Prichula J."/>
            <person name="Schaufler K."/>
            <person name="Gaca A."/>
            <person name="Sgardioli B."/>
            <person name="Wagenaar J."/>
            <person name="Strong T."/>
        </authorList>
    </citation>
    <scope>NUCLEOTIDE SEQUENCE [LARGE SCALE GENOMIC DNA]</scope>
    <source>
        <strain evidence="2 3">DIV2402</strain>
    </source>
</reference>
<sequence length="67" mass="7336">MYYIVTFVWAILLGQIVGFLGGALSKSPYDFKMTLIASIIAAVFVIIIGKFAVPDEKKSVSNDQKHA</sequence>
<protein>
    <recommendedName>
        <fullName evidence="4">DUF2929 family protein</fullName>
    </recommendedName>
</protein>
<keyword evidence="3" id="KW-1185">Reference proteome</keyword>
<evidence type="ECO:0000313" key="3">
    <source>
        <dbReference type="Proteomes" id="UP000664701"/>
    </source>
</evidence>
<evidence type="ECO:0000256" key="1">
    <source>
        <dbReference type="SAM" id="Phobius"/>
    </source>
</evidence>
<dbReference type="EMBL" id="CP147251">
    <property type="protein sequence ID" value="WYJ77990.1"/>
    <property type="molecule type" value="Genomic_DNA"/>
</dbReference>
<proteinExistence type="predicted"/>
<feature type="transmembrane region" description="Helical" evidence="1">
    <location>
        <begin position="35"/>
        <end position="53"/>
    </location>
</feature>
<keyword evidence="1" id="KW-1133">Transmembrane helix</keyword>
<dbReference type="RefSeq" id="WP_207941831.1">
    <property type="nucleotide sequence ID" value="NZ_CP147251.1"/>
</dbReference>
<dbReference type="InterPro" id="IPR021324">
    <property type="entry name" value="DUF2929"/>
</dbReference>
<organism evidence="2 3">
    <name type="scientific">Candidatus Enterococcus lowellii</name>
    <dbReference type="NCBI Taxonomy" id="2230877"/>
    <lineage>
        <taxon>Bacteria</taxon>
        <taxon>Bacillati</taxon>
        <taxon>Bacillota</taxon>
        <taxon>Bacilli</taxon>
        <taxon>Lactobacillales</taxon>
        <taxon>Enterococcaceae</taxon>
        <taxon>Enterococcus</taxon>
    </lineage>
</organism>
<reference evidence="2 3" key="2">
    <citation type="submission" date="2024-03" db="EMBL/GenBank/DDBJ databases">
        <title>The Genome Sequence of Enterococcus sp. DIV2402.</title>
        <authorList>
            <consortium name="The Broad Institute Genomics Platform"/>
            <consortium name="The Broad Institute Microbial Omics Core"/>
            <consortium name="The Broad Institute Genomic Center for Infectious Diseases"/>
            <person name="Earl A."/>
            <person name="Manson A."/>
            <person name="Gilmore M."/>
            <person name="Schwartman J."/>
            <person name="Shea T."/>
            <person name="Abouelleil A."/>
            <person name="Cao P."/>
            <person name="Chapman S."/>
            <person name="Cusick C."/>
            <person name="Young S."/>
            <person name="Neafsey D."/>
            <person name="Nusbaum C."/>
            <person name="Birren B."/>
        </authorList>
    </citation>
    <scope>NUCLEOTIDE SEQUENCE [LARGE SCALE GENOMIC DNA]</scope>
    <source>
        <strain evidence="2 3">DIV2402</strain>
    </source>
</reference>